<reference evidence="2" key="1">
    <citation type="submission" date="2023-05" db="EMBL/GenBank/DDBJ databases">
        <title>Nepenthes gracilis genome sequencing.</title>
        <authorList>
            <person name="Fukushima K."/>
        </authorList>
    </citation>
    <scope>NUCLEOTIDE SEQUENCE</scope>
    <source>
        <strain evidence="2">SING2019-196</strain>
    </source>
</reference>
<evidence type="ECO:0000313" key="2">
    <source>
        <dbReference type="EMBL" id="GMG98846.1"/>
    </source>
</evidence>
<dbReference type="PANTHER" id="PTHR31110:SF3">
    <property type="entry name" value="PORTAL PROTEIN"/>
    <property type="match status" value="1"/>
</dbReference>
<comment type="caution">
    <text evidence="2">The sequence shown here is derived from an EMBL/GenBank/DDBJ whole genome shotgun (WGS) entry which is preliminary data.</text>
</comment>
<dbReference type="EMBL" id="BSYO01000001">
    <property type="protein sequence ID" value="GMG98846.1"/>
    <property type="molecule type" value="Genomic_DNA"/>
</dbReference>
<feature type="region of interest" description="Disordered" evidence="1">
    <location>
        <begin position="207"/>
        <end position="250"/>
    </location>
</feature>
<organism evidence="2 3">
    <name type="scientific">Nepenthes gracilis</name>
    <name type="common">Slender pitcher plant</name>
    <dbReference type="NCBI Taxonomy" id="150966"/>
    <lineage>
        <taxon>Eukaryota</taxon>
        <taxon>Viridiplantae</taxon>
        <taxon>Streptophyta</taxon>
        <taxon>Embryophyta</taxon>
        <taxon>Tracheophyta</taxon>
        <taxon>Spermatophyta</taxon>
        <taxon>Magnoliopsida</taxon>
        <taxon>eudicotyledons</taxon>
        <taxon>Gunneridae</taxon>
        <taxon>Pentapetalae</taxon>
        <taxon>Caryophyllales</taxon>
        <taxon>Nepenthaceae</taxon>
        <taxon>Nepenthes</taxon>
    </lineage>
</organism>
<feature type="region of interest" description="Disordered" evidence="1">
    <location>
        <begin position="85"/>
        <end position="119"/>
    </location>
</feature>
<evidence type="ECO:0000256" key="1">
    <source>
        <dbReference type="SAM" id="MobiDB-lite"/>
    </source>
</evidence>
<sequence length="472" mass="52445">MFTEGLDESAINWIKKETDVCKEVRSPSKEKFAYDQIPKSPLLHGTGNFMSPHALPPLKKFHSGLLCPPRIATFDDECNYDNGYSYGDDESVASAPDDLDGKYSDNEEEVSKSNSNGALEKPIACGYDEDIVGLGASKIENSSMRSSMHHTSLINRGLSQISLKIEVPDSIRRFSYKDTWEDAHETRTPDSSNQCCSKGHPLSVHGTPIHHSSLYDTAGWGTPSAPPVNDSGKEESKPEVERKEEPASDGVIDERVGNRAHMARQAEYFEETTGQVPEVCAVKFGVTDELNDEQNHTRAVETEIRTPYWPANSVDSSPCYNPSGQNVWQTFVAYDACIRLCLHAWARGCPDAPEFLRDECLVLRSAFGLHKFLLQSQGVKPMNNGATNSIEQACSIKRKQVVGKIRVEVKKLRIIPRRKLRSIYSQRGAFYMQAGAEYVRHVSALMKNGLNSIMTTPLSAVTCEEKLLCCLS</sequence>
<proteinExistence type="predicted"/>
<keyword evidence="3" id="KW-1185">Reference proteome</keyword>
<dbReference type="AlphaFoldDB" id="A0AAD3RVL4"/>
<name>A0AAD3RVL4_NEPGR</name>
<accession>A0AAD3RVL4</accession>
<gene>
    <name evidence="2" type="ORF">Nepgr_000686</name>
</gene>
<evidence type="ECO:0000313" key="3">
    <source>
        <dbReference type="Proteomes" id="UP001279734"/>
    </source>
</evidence>
<feature type="compositionally biased region" description="Basic and acidic residues" evidence="1">
    <location>
        <begin position="99"/>
        <end position="111"/>
    </location>
</feature>
<feature type="compositionally biased region" description="Basic and acidic residues" evidence="1">
    <location>
        <begin position="231"/>
        <end position="250"/>
    </location>
</feature>
<protein>
    <submittedName>
        <fullName evidence="2">Uncharacterized protein</fullName>
    </submittedName>
</protein>
<dbReference type="Proteomes" id="UP001279734">
    <property type="component" value="Unassembled WGS sequence"/>
</dbReference>
<dbReference type="PANTHER" id="PTHR31110">
    <property type="entry name" value="PESTICIDAL CRYSTAL CRY8BA PROTEIN"/>
    <property type="match status" value="1"/>
</dbReference>